<dbReference type="InterPro" id="IPR002514">
    <property type="entry name" value="Transposase_8"/>
</dbReference>
<dbReference type="Proteomes" id="UP000301309">
    <property type="component" value="Unassembled WGS sequence"/>
</dbReference>
<organism evidence="1 2">
    <name type="scientific">Streptomyces violaceusniger</name>
    <dbReference type="NCBI Taxonomy" id="68280"/>
    <lineage>
        <taxon>Bacteria</taxon>
        <taxon>Bacillati</taxon>
        <taxon>Actinomycetota</taxon>
        <taxon>Actinomycetes</taxon>
        <taxon>Kitasatosporales</taxon>
        <taxon>Streptomycetaceae</taxon>
        <taxon>Streptomyces</taxon>
        <taxon>Streptomyces violaceusniger group</taxon>
    </lineage>
</organism>
<reference evidence="1 2" key="1">
    <citation type="journal article" date="2020" name="Int. J. Syst. Evol. Microbiol.">
        <title>Reclassification of Streptomyces castelarensis and Streptomyces sporoclivatus as later heterotypic synonyms of Streptomyces antimycoticus.</title>
        <authorList>
            <person name="Komaki H."/>
            <person name="Tamura T."/>
        </authorList>
    </citation>
    <scope>NUCLEOTIDE SEQUENCE [LARGE SCALE GENOMIC DNA]</scope>
    <source>
        <strain evidence="1 2">NBRC 13459</strain>
    </source>
</reference>
<accession>A0A4D4L1R7</accession>
<sequence>MPAPRKYPDESRERAVREVRTTGRPIAHVAEDLGMHKEALRG</sequence>
<name>A0A4D4L1R7_STRVO</name>
<dbReference type="InterPro" id="IPR009057">
    <property type="entry name" value="Homeodomain-like_sf"/>
</dbReference>
<dbReference type="GO" id="GO:0006313">
    <property type="term" value="P:DNA transposition"/>
    <property type="evidence" value="ECO:0007669"/>
    <property type="project" value="InterPro"/>
</dbReference>
<dbReference type="AlphaFoldDB" id="A0A4D4L1R7"/>
<evidence type="ECO:0000313" key="1">
    <source>
        <dbReference type="EMBL" id="GDY51989.1"/>
    </source>
</evidence>
<dbReference type="Pfam" id="PF01527">
    <property type="entry name" value="HTH_Tnp_1"/>
    <property type="match status" value="1"/>
</dbReference>
<protein>
    <recommendedName>
        <fullName evidence="3">Transposase</fullName>
    </recommendedName>
</protein>
<proteinExistence type="predicted"/>
<dbReference type="InterPro" id="IPR036388">
    <property type="entry name" value="WH-like_DNA-bd_sf"/>
</dbReference>
<dbReference type="EMBL" id="BJHW01000001">
    <property type="protein sequence ID" value="GDY51989.1"/>
    <property type="molecule type" value="Genomic_DNA"/>
</dbReference>
<evidence type="ECO:0000313" key="2">
    <source>
        <dbReference type="Proteomes" id="UP000301309"/>
    </source>
</evidence>
<dbReference type="GO" id="GO:0003677">
    <property type="term" value="F:DNA binding"/>
    <property type="evidence" value="ECO:0007669"/>
    <property type="project" value="InterPro"/>
</dbReference>
<evidence type="ECO:0008006" key="3">
    <source>
        <dbReference type="Google" id="ProtNLM"/>
    </source>
</evidence>
<dbReference type="SUPFAM" id="SSF46689">
    <property type="entry name" value="Homeodomain-like"/>
    <property type="match status" value="1"/>
</dbReference>
<dbReference type="GO" id="GO:0004803">
    <property type="term" value="F:transposase activity"/>
    <property type="evidence" value="ECO:0007669"/>
    <property type="project" value="InterPro"/>
</dbReference>
<keyword evidence="2" id="KW-1185">Reference proteome</keyword>
<comment type="caution">
    <text evidence="1">The sequence shown here is derived from an EMBL/GenBank/DDBJ whole genome shotgun (WGS) entry which is preliminary data.</text>
</comment>
<gene>
    <name evidence="1" type="ORF">SVIO_026120</name>
</gene>
<dbReference type="Gene3D" id="1.10.10.10">
    <property type="entry name" value="Winged helix-like DNA-binding domain superfamily/Winged helix DNA-binding domain"/>
    <property type="match status" value="1"/>
</dbReference>